<name>X1CY19_9ZZZZ</name>
<dbReference type="Gene3D" id="1.10.10.60">
    <property type="entry name" value="Homeodomain-like"/>
    <property type="match status" value="1"/>
</dbReference>
<dbReference type="EMBL" id="BART01022552">
    <property type="protein sequence ID" value="GAG97827.1"/>
    <property type="molecule type" value="Genomic_DNA"/>
</dbReference>
<evidence type="ECO:0008006" key="2">
    <source>
        <dbReference type="Google" id="ProtNLM"/>
    </source>
</evidence>
<protein>
    <recommendedName>
        <fullName evidence="2">HTH psq-type domain-containing protein</fullName>
    </recommendedName>
</protein>
<organism evidence="1">
    <name type="scientific">marine sediment metagenome</name>
    <dbReference type="NCBI Taxonomy" id="412755"/>
    <lineage>
        <taxon>unclassified sequences</taxon>
        <taxon>metagenomes</taxon>
        <taxon>ecological metagenomes</taxon>
    </lineage>
</organism>
<gene>
    <name evidence="1" type="ORF">S01H4_41263</name>
</gene>
<reference evidence="1" key="1">
    <citation type="journal article" date="2014" name="Front. Microbiol.">
        <title>High frequency of phylogenetically diverse reductive dehalogenase-homologous genes in deep subseafloor sedimentary metagenomes.</title>
        <authorList>
            <person name="Kawai M."/>
            <person name="Futagami T."/>
            <person name="Toyoda A."/>
            <person name="Takaki Y."/>
            <person name="Nishi S."/>
            <person name="Hori S."/>
            <person name="Arai W."/>
            <person name="Tsubouchi T."/>
            <person name="Morono Y."/>
            <person name="Uchiyama I."/>
            <person name="Ito T."/>
            <person name="Fujiyama A."/>
            <person name="Inagaki F."/>
            <person name="Takami H."/>
        </authorList>
    </citation>
    <scope>NUCLEOTIDE SEQUENCE</scope>
    <source>
        <strain evidence="1">Expedition CK06-06</strain>
    </source>
</reference>
<dbReference type="AlphaFoldDB" id="X1CY19"/>
<accession>X1CY19</accession>
<sequence>MSQSRKRATQAEMDLRLEKMPEIVKLYLEGEVDAKELSAQYGIPIRTLYKEFKALGVTRAKGKKLATAERKIRDAEVNALADEAEKIATIAIGIGGVIARQYLPLINYLLAGGRTLPMIATDVMQWYEMKIPTETRIDELEVALEARDKLISEAWVIAAPNFRYMLRARLVTDFAKRILVARMNGIRIPVRSSIRALQNELAQVDKDIKPLMEKTVE</sequence>
<comment type="caution">
    <text evidence="1">The sequence shown here is derived from an EMBL/GenBank/DDBJ whole genome shotgun (WGS) entry which is preliminary data.</text>
</comment>
<proteinExistence type="predicted"/>
<evidence type="ECO:0000313" key="1">
    <source>
        <dbReference type="EMBL" id="GAG97827.1"/>
    </source>
</evidence>